<protein>
    <submittedName>
        <fullName evidence="3">Alkaline phosphatase</fullName>
        <ecNumber evidence="3">3.1.3.1</ecNumber>
    </submittedName>
</protein>
<name>A0A3B0SLV1_9ZZZZ</name>
<dbReference type="SUPFAM" id="SSF51120">
    <property type="entry name" value="beta-Roll"/>
    <property type="match status" value="1"/>
</dbReference>
<evidence type="ECO:0000256" key="2">
    <source>
        <dbReference type="ARBA" id="ARBA00022525"/>
    </source>
</evidence>
<dbReference type="EMBL" id="UOED01000104">
    <property type="protein sequence ID" value="VAV95855.1"/>
    <property type="molecule type" value="Genomic_DNA"/>
</dbReference>
<comment type="subcellular location">
    <subcellularLocation>
        <location evidence="1">Secreted</location>
    </subcellularLocation>
</comment>
<feature type="non-terminal residue" evidence="3">
    <location>
        <position position="1"/>
    </location>
</feature>
<dbReference type="PRINTS" id="PR00313">
    <property type="entry name" value="CABNDNGRPT"/>
</dbReference>
<proteinExistence type="predicted"/>
<dbReference type="PANTHER" id="PTHR38340">
    <property type="entry name" value="S-LAYER PROTEIN"/>
    <property type="match status" value="1"/>
</dbReference>
<dbReference type="InterPro" id="IPR050557">
    <property type="entry name" value="RTX_toxin/Mannuronan_C5-epim"/>
</dbReference>
<accession>A0A3B0SLV1</accession>
<dbReference type="InterPro" id="IPR011049">
    <property type="entry name" value="Serralysin-like_metalloprot_C"/>
</dbReference>
<dbReference type="InterPro" id="IPR018511">
    <property type="entry name" value="Hemolysin-typ_Ca-bd_CS"/>
</dbReference>
<dbReference type="InterPro" id="IPR001343">
    <property type="entry name" value="Hemolysn_Ca-bd"/>
</dbReference>
<dbReference type="GO" id="GO:0005509">
    <property type="term" value="F:calcium ion binding"/>
    <property type="evidence" value="ECO:0007669"/>
    <property type="project" value="InterPro"/>
</dbReference>
<evidence type="ECO:0000313" key="3">
    <source>
        <dbReference type="EMBL" id="VAV95855.1"/>
    </source>
</evidence>
<organism evidence="3">
    <name type="scientific">hydrothermal vent metagenome</name>
    <dbReference type="NCBI Taxonomy" id="652676"/>
    <lineage>
        <taxon>unclassified sequences</taxon>
        <taxon>metagenomes</taxon>
        <taxon>ecological metagenomes</taxon>
    </lineage>
</organism>
<gene>
    <name evidence="3" type="ORF">MNBD_ALPHA02-422</name>
</gene>
<evidence type="ECO:0000256" key="1">
    <source>
        <dbReference type="ARBA" id="ARBA00004613"/>
    </source>
</evidence>
<dbReference type="Pfam" id="PF00353">
    <property type="entry name" value="HemolysinCabind"/>
    <property type="match status" value="2"/>
</dbReference>
<keyword evidence="3" id="KW-0378">Hydrolase</keyword>
<dbReference type="PANTHER" id="PTHR38340:SF1">
    <property type="entry name" value="S-LAYER PROTEIN"/>
    <property type="match status" value="1"/>
</dbReference>
<keyword evidence="2" id="KW-0964">Secreted</keyword>
<sequence>NRTYDVIDGGDGNDTLVGTSGDDALFLDDGISSFASGTQARIQNIEEIDMGAGDDIVDMTSNTYTYDEGIIVKGGSGNDTIWTSTGDDTLIGGTGNDSMFGGAGDDTFIFGANEGTDIVSGGDGGGWTDTIQLDDFSDSDSQQGWTLALDNGDTILSTDEGANEIFLSDDSAGTITFDDGSTIEFEGIEKIVW</sequence>
<dbReference type="EC" id="3.1.3.1" evidence="3"/>
<dbReference type="GO" id="GO:0005576">
    <property type="term" value="C:extracellular region"/>
    <property type="evidence" value="ECO:0007669"/>
    <property type="project" value="UniProtKB-SubCell"/>
</dbReference>
<dbReference type="Gene3D" id="2.150.10.10">
    <property type="entry name" value="Serralysin-like metalloprotease, C-terminal"/>
    <property type="match status" value="1"/>
</dbReference>
<dbReference type="PROSITE" id="PS00330">
    <property type="entry name" value="HEMOLYSIN_CALCIUM"/>
    <property type="match status" value="1"/>
</dbReference>
<dbReference type="GO" id="GO:0004035">
    <property type="term" value="F:alkaline phosphatase activity"/>
    <property type="evidence" value="ECO:0007669"/>
    <property type="project" value="UniProtKB-EC"/>
</dbReference>
<dbReference type="AlphaFoldDB" id="A0A3B0SLV1"/>
<reference evidence="3" key="1">
    <citation type="submission" date="2018-06" db="EMBL/GenBank/DDBJ databases">
        <authorList>
            <person name="Zhirakovskaya E."/>
        </authorList>
    </citation>
    <scope>NUCLEOTIDE SEQUENCE</scope>
</reference>